<dbReference type="EMBL" id="MEYV01000001">
    <property type="protein sequence ID" value="OGD40748.1"/>
    <property type="molecule type" value="Genomic_DNA"/>
</dbReference>
<protein>
    <recommendedName>
        <fullName evidence="1">Methyltransferase FkbM domain-containing protein</fullName>
    </recommendedName>
</protein>
<dbReference type="AlphaFoldDB" id="A0A1F5CD09"/>
<proteinExistence type="predicted"/>
<dbReference type="SUPFAM" id="SSF53335">
    <property type="entry name" value="S-adenosyl-L-methionine-dependent methyltransferases"/>
    <property type="match status" value="1"/>
</dbReference>
<dbReference type="PANTHER" id="PTHR34203">
    <property type="entry name" value="METHYLTRANSFERASE, FKBM FAMILY PROTEIN"/>
    <property type="match status" value="1"/>
</dbReference>
<sequence length="342" mass="38040">MAGVENKNLTATVSCIKNSGEFKKLAIFTPDSFWRKVLQRKIAIVAWLEGAMSFKNAVFYILPHKLTSRNSVKHDAMAKYINLKLKKIVEKSGLDIESADVPYGPSELINLLEMVIVKDQYRARDFIKNDSIIIDAGANVGVFSVFAGSLADSGQVFAFEPVLRTYQTLVKNVQKRHNIVALHSALGAKTGTADVVISDKISGGNYLADSEKNSKTKPSNLFKKELTAVTTIDEFVESRKLSRVDFIKIDAESYEKQIIKGAKETIKKFKPVLALSAYHLKDDKDKIPALVASIDPAYNYELSCRCEEVFIFRRAWSVGFEQNQLSGTNLGKIQGARSDVCQ</sequence>
<dbReference type="Gene3D" id="3.40.50.150">
    <property type="entry name" value="Vaccinia Virus protein VP39"/>
    <property type="match status" value="1"/>
</dbReference>
<reference evidence="2 3" key="1">
    <citation type="journal article" date="2016" name="Nat. Commun.">
        <title>Thousands of microbial genomes shed light on interconnected biogeochemical processes in an aquifer system.</title>
        <authorList>
            <person name="Anantharaman K."/>
            <person name="Brown C.T."/>
            <person name="Hug L.A."/>
            <person name="Sharon I."/>
            <person name="Castelle C.J."/>
            <person name="Probst A.J."/>
            <person name="Thomas B.C."/>
            <person name="Singh A."/>
            <person name="Wilkins M.J."/>
            <person name="Karaoz U."/>
            <person name="Brodie E.L."/>
            <person name="Williams K.H."/>
            <person name="Hubbard S.S."/>
            <person name="Banfield J.F."/>
        </authorList>
    </citation>
    <scope>NUCLEOTIDE SEQUENCE [LARGE SCALE GENOMIC DNA]</scope>
</reference>
<dbReference type="PANTHER" id="PTHR34203:SF15">
    <property type="entry name" value="SLL1173 PROTEIN"/>
    <property type="match status" value="1"/>
</dbReference>
<dbReference type="InterPro" id="IPR006342">
    <property type="entry name" value="FkbM_mtfrase"/>
</dbReference>
<evidence type="ECO:0000313" key="3">
    <source>
        <dbReference type="Proteomes" id="UP000177197"/>
    </source>
</evidence>
<name>A0A1F5CD09_9BACT</name>
<accession>A0A1F5CD09</accession>
<comment type="caution">
    <text evidence="2">The sequence shown here is derived from an EMBL/GenBank/DDBJ whole genome shotgun (WGS) entry which is preliminary data.</text>
</comment>
<gene>
    <name evidence="2" type="ORF">A3I30_01595</name>
</gene>
<dbReference type="Proteomes" id="UP000177197">
    <property type="component" value="Unassembled WGS sequence"/>
</dbReference>
<feature type="domain" description="Methyltransferase FkbM" evidence="1">
    <location>
        <begin position="135"/>
        <end position="282"/>
    </location>
</feature>
<evidence type="ECO:0000313" key="2">
    <source>
        <dbReference type="EMBL" id="OGD40748.1"/>
    </source>
</evidence>
<dbReference type="InterPro" id="IPR052514">
    <property type="entry name" value="SAM-dependent_MTase"/>
</dbReference>
<dbReference type="InterPro" id="IPR029063">
    <property type="entry name" value="SAM-dependent_MTases_sf"/>
</dbReference>
<dbReference type="Pfam" id="PF05050">
    <property type="entry name" value="Methyltransf_21"/>
    <property type="match status" value="1"/>
</dbReference>
<organism evidence="2 3">
    <name type="scientific">Candidatus Azambacteria bacterium RIFCSPLOWO2_02_FULL_44_14</name>
    <dbReference type="NCBI Taxonomy" id="1797306"/>
    <lineage>
        <taxon>Bacteria</taxon>
        <taxon>Candidatus Azamiibacteriota</taxon>
    </lineage>
</organism>
<dbReference type="NCBIfam" id="TIGR01444">
    <property type="entry name" value="fkbM_fam"/>
    <property type="match status" value="1"/>
</dbReference>
<evidence type="ECO:0000259" key="1">
    <source>
        <dbReference type="Pfam" id="PF05050"/>
    </source>
</evidence>